<evidence type="ECO:0000256" key="1">
    <source>
        <dbReference type="SAM" id="MobiDB-lite"/>
    </source>
</evidence>
<feature type="non-terminal residue" evidence="2">
    <location>
        <position position="429"/>
    </location>
</feature>
<dbReference type="AlphaFoldDB" id="A0A813JGM8"/>
<dbReference type="Proteomes" id="UP000626109">
    <property type="component" value="Unassembled WGS sequence"/>
</dbReference>
<protein>
    <submittedName>
        <fullName evidence="2">Uncharacterized protein</fullName>
    </submittedName>
</protein>
<organism evidence="2 3">
    <name type="scientific">Polarella glacialis</name>
    <name type="common">Dinoflagellate</name>
    <dbReference type="NCBI Taxonomy" id="89957"/>
    <lineage>
        <taxon>Eukaryota</taxon>
        <taxon>Sar</taxon>
        <taxon>Alveolata</taxon>
        <taxon>Dinophyceae</taxon>
        <taxon>Suessiales</taxon>
        <taxon>Suessiaceae</taxon>
        <taxon>Polarella</taxon>
    </lineage>
</organism>
<comment type="caution">
    <text evidence="2">The sequence shown here is derived from an EMBL/GenBank/DDBJ whole genome shotgun (WGS) entry which is preliminary data.</text>
</comment>
<feature type="non-terminal residue" evidence="2">
    <location>
        <position position="1"/>
    </location>
</feature>
<feature type="compositionally biased region" description="Low complexity" evidence="1">
    <location>
        <begin position="130"/>
        <end position="154"/>
    </location>
</feature>
<feature type="region of interest" description="Disordered" evidence="1">
    <location>
        <begin position="371"/>
        <end position="402"/>
    </location>
</feature>
<sequence>ATSCASLSSQHSARLQDSDAKPCGQQLSLTEVCVMQASRLEKLLLELQKARASDLAAKKDLSDTLKQMELDRVEFAGLQAGLLQENTTLLTELEGALRRVMALRQEMGRLQQLIPEQSRRIISPTKLAYSPASPASPVVPQQWLQQPQQQQQQPQHHHQQQRPQQQQQQQQQHHHQQQPHQQQQRHQQHHQTQQQQQQHQWQMPQQPLPQQQQHQQQPHHQQLQQLQLQQLQQQHQQQQQQHHPQLKLQLQQLQQLQQQQPGESLSRASSARTLSLNPELGATSPGFAGSCGGCCYSPLRGTIETGAQAVPCSLLNSPQGAFGFSSPATPSSPAGPYSPGLGRSSSVPARGPARTFLPAQRRSVAPNLGAALPAPGFPRPAQRPGYGSYVPAPDSPKVPIPPPEYRCPAKSCGGGPWTTIPTNTNAFAK</sequence>
<feature type="region of interest" description="Disordered" evidence="1">
    <location>
        <begin position="127"/>
        <end position="228"/>
    </location>
</feature>
<feature type="compositionally biased region" description="Low complexity" evidence="1">
    <location>
        <begin position="178"/>
        <end position="228"/>
    </location>
</feature>
<name>A0A813JGM8_POLGL</name>
<feature type="region of interest" description="Disordered" evidence="1">
    <location>
        <begin position="323"/>
        <end position="349"/>
    </location>
</feature>
<feature type="compositionally biased region" description="Low complexity" evidence="1">
    <location>
        <begin position="161"/>
        <end position="171"/>
    </location>
</feature>
<reference evidence="2" key="1">
    <citation type="submission" date="2021-02" db="EMBL/GenBank/DDBJ databases">
        <authorList>
            <person name="Dougan E. K."/>
            <person name="Rhodes N."/>
            <person name="Thang M."/>
            <person name="Chan C."/>
        </authorList>
    </citation>
    <scope>NUCLEOTIDE SEQUENCE</scope>
</reference>
<gene>
    <name evidence="2" type="ORF">PGLA2088_LOCUS19892</name>
</gene>
<feature type="compositionally biased region" description="Low complexity" evidence="1">
    <location>
        <begin position="323"/>
        <end position="340"/>
    </location>
</feature>
<dbReference type="EMBL" id="CAJNNW010025249">
    <property type="protein sequence ID" value="CAE8676464.1"/>
    <property type="molecule type" value="Genomic_DNA"/>
</dbReference>
<feature type="compositionally biased region" description="Pro residues" evidence="1">
    <location>
        <begin position="393"/>
        <end position="402"/>
    </location>
</feature>
<evidence type="ECO:0000313" key="3">
    <source>
        <dbReference type="Proteomes" id="UP000626109"/>
    </source>
</evidence>
<accession>A0A813JGM8</accession>
<proteinExistence type="predicted"/>
<evidence type="ECO:0000313" key="2">
    <source>
        <dbReference type="EMBL" id="CAE8676464.1"/>
    </source>
</evidence>